<dbReference type="EMBL" id="CP011125">
    <property type="protein sequence ID" value="AKF04293.1"/>
    <property type="molecule type" value="Genomic_DNA"/>
</dbReference>
<comment type="similarity">
    <text evidence="2">Belongs to the tRNA(His) guanylyltransferase family.</text>
</comment>
<keyword evidence="10" id="KW-0342">GTP-binding</keyword>
<dbReference type="EC" id="2.7.7.79" evidence="3"/>
<keyword evidence="4 13" id="KW-0808">Transferase</keyword>
<evidence type="ECO:0000256" key="3">
    <source>
        <dbReference type="ARBA" id="ARBA00012511"/>
    </source>
</evidence>
<dbReference type="InterPro" id="IPR007537">
    <property type="entry name" value="tRNAHis_GuaTrfase_Thg1"/>
</dbReference>
<evidence type="ECO:0000256" key="2">
    <source>
        <dbReference type="ARBA" id="ARBA00010113"/>
    </source>
</evidence>
<comment type="cofactor">
    <cofactor evidence="1">
        <name>Mg(2+)</name>
        <dbReference type="ChEBI" id="CHEBI:18420"/>
    </cofactor>
</comment>
<proteinExistence type="inferred from homology"/>
<evidence type="ECO:0000256" key="5">
    <source>
        <dbReference type="ARBA" id="ARBA00022694"/>
    </source>
</evidence>
<dbReference type="GO" id="GO:0008193">
    <property type="term" value="F:tRNA guanylyltransferase activity"/>
    <property type="evidence" value="ECO:0007669"/>
    <property type="project" value="UniProtKB-EC"/>
</dbReference>
<evidence type="ECO:0000256" key="9">
    <source>
        <dbReference type="ARBA" id="ARBA00022842"/>
    </source>
</evidence>
<keyword evidence="14" id="KW-1185">Reference proteome</keyword>
<dbReference type="InterPro" id="IPR038469">
    <property type="entry name" value="tRNAHis_GuaTrfase_Thg1_sf"/>
</dbReference>
<name>A0A0F6W0F0_9BACT</name>
<organism evidence="13 14">
    <name type="scientific">Sandaracinus amylolyticus</name>
    <dbReference type="NCBI Taxonomy" id="927083"/>
    <lineage>
        <taxon>Bacteria</taxon>
        <taxon>Pseudomonadati</taxon>
        <taxon>Myxococcota</taxon>
        <taxon>Polyangia</taxon>
        <taxon>Polyangiales</taxon>
        <taxon>Sandaracinaceae</taxon>
        <taxon>Sandaracinus</taxon>
    </lineage>
</organism>
<feature type="domain" description="tRNAHis guanylyltransferase catalytic" evidence="11">
    <location>
        <begin position="19"/>
        <end position="141"/>
    </location>
</feature>
<dbReference type="STRING" id="927083.DB32_001442"/>
<evidence type="ECO:0000313" key="14">
    <source>
        <dbReference type="Proteomes" id="UP000034883"/>
    </source>
</evidence>
<dbReference type="PANTHER" id="PTHR12729">
    <property type="entry name" value="TRNA(HIS) GUANYLYLTRANSFERASE-RELATED"/>
    <property type="match status" value="1"/>
</dbReference>
<dbReference type="Pfam" id="PF14413">
    <property type="entry name" value="Thg1C"/>
    <property type="match status" value="1"/>
</dbReference>
<evidence type="ECO:0000256" key="10">
    <source>
        <dbReference type="ARBA" id="ARBA00023134"/>
    </source>
</evidence>
<dbReference type="Gene3D" id="3.30.70.3000">
    <property type="match status" value="1"/>
</dbReference>
<evidence type="ECO:0000256" key="8">
    <source>
        <dbReference type="ARBA" id="ARBA00022741"/>
    </source>
</evidence>
<evidence type="ECO:0000256" key="6">
    <source>
        <dbReference type="ARBA" id="ARBA00022695"/>
    </source>
</evidence>
<gene>
    <name evidence="13" type="ORF">DB32_001442</name>
</gene>
<accession>A0A0F6W0F0</accession>
<protein>
    <recommendedName>
        <fullName evidence="3">tRNA(His) guanylyltransferase</fullName>
        <ecNumber evidence="3">2.7.7.79</ecNumber>
    </recommendedName>
</protein>
<keyword evidence="6 13" id="KW-0548">Nucleotidyltransferase</keyword>
<evidence type="ECO:0000256" key="1">
    <source>
        <dbReference type="ARBA" id="ARBA00001946"/>
    </source>
</evidence>
<dbReference type="Pfam" id="PF04446">
    <property type="entry name" value="Thg1"/>
    <property type="match status" value="1"/>
</dbReference>
<dbReference type="GO" id="GO:0005525">
    <property type="term" value="F:GTP binding"/>
    <property type="evidence" value="ECO:0007669"/>
    <property type="project" value="UniProtKB-KW"/>
</dbReference>
<evidence type="ECO:0000259" key="12">
    <source>
        <dbReference type="Pfam" id="PF14413"/>
    </source>
</evidence>
<evidence type="ECO:0000259" key="11">
    <source>
        <dbReference type="Pfam" id="PF04446"/>
    </source>
</evidence>
<dbReference type="Proteomes" id="UP000034883">
    <property type="component" value="Chromosome"/>
</dbReference>
<evidence type="ECO:0000256" key="7">
    <source>
        <dbReference type="ARBA" id="ARBA00022723"/>
    </source>
</evidence>
<evidence type="ECO:0000313" key="13">
    <source>
        <dbReference type="EMBL" id="AKF04293.1"/>
    </source>
</evidence>
<keyword evidence="8" id="KW-0547">Nucleotide-binding</keyword>
<dbReference type="InterPro" id="IPR025845">
    <property type="entry name" value="Thg1_C_dom"/>
</dbReference>
<evidence type="ECO:0000256" key="4">
    <source>
        <dbReference type="ARBA" id="ARBA00022679"/>
    </source>
</evidence>
<keyword evidence="5" id="KW-0819">tRNA processing</keyword>
<sequence>MRAAARGAGTPMKFEQLDRRMRVFETAHDHCVLPGVYMVARIDGRSFSHLTRVAHAFDAPYDERFRDCMVAALEHLMGCGFAVTYGYTQSDEISLLFRRDESLFGRKLRKYLSVLAGEASAAFSLRLGAPAAFDSRISQLPSEADVVDYFRWRNEDAHRNALNGHCYWLLRRQGLDDAAATRRLDGVSVAARNELLFQHGIQFNELPNWQKRGIGAYWETSTEEGRDPRTDAPVLSTRRRLRIDFDLPMKESYEAFVRARIG</sequence>
<reference evidence="13 14" key="1">
    <citation type="submission" date="2015-03" db="EMBL/GenBank/DDBJ databases">
        <title>Genome assembly of Sandaracinus amylolyticus DSM 53668.</title>
        <authorList>
            <person name="Sharma G."/>
            <person name="Subramanian S."/>
        </authorList>
    </citation>
    <scope>NUCLEOTIDE SEQUENCE [LARGE SCALE GENOMIC DNA]</scope>
    <source>
        <strain evidence="13 14">DSM 53668</strain>
    </source>
</reference>
<feature type="domain" description="Thg1 C-terminal" evidence="12">
    <location>
        <begin position="146"/>
        <end position="226"/>
    </location>
</feature>
<dbReference type="GO" id="GO:0006400">
    <property type="term" value="P:tRNA modification"/>
    <property type="evidence" value="ECO:0007669"/>
    <property type="project" value="InterPro"/>
</dbReference>
<dbReference type="InterPro" id="IPR024956">
    <property type="entry name" value="tRNAHis_GuaTrfase_cat"/>
</dbReference>
<dbReference type="KEGG" id="samy:DB32_001442"/>
<keyword evidence="9" id="KW-0460">Magnesium</keyword>
<dbReference type="PANTHER" id="PTHR12729:SF6">
    <property type="entry name" value="TRNA(HIS) GUANYLYLTRANSFERASE-RELATED"/>
    <property type="match status" value="1"/>
</dbReference>
<keyword evidence="7" id="KW-0479">Metal-binding</keyword>
<dbReference type="GO" id="GO:0000287">
    <property type="term" value="F:magnesium ion binding"/>
    <property type="evidence" value="ECO:0007669"/>
    <property type="project" value="InterPro"/>
</dbReference>
<dbReference type="AlphaFoldDB" id="A0A0F6W0F0"/>